<feature type="region of interest" description="Disordered" evidence="1">
    <location>
        <begin position="1099"/>
        <end position="1124"/>
    </location>
</feature>
<feature type="region of interest" description="Disordered" evidence="1">
    <location>
        <begin position="1569"/>
        <end position="1622"/>
    </location>
</feature>
<gene>
    <name evidence="2" type="ORF">KHVJ117</name>
</gene>
<feature type="compositionally biased region" description="Basic and acidic residues" evidence="1">
    <location>
        <begin position="1598"/>
        <end position="1608"/>
    </location>
</feature>
<evidence type="ECO:0000313" key="3">
    <source>
        <dbReference type="Proteomes" id="UP000169752"/>
    </source>
</evidence>
<organism evidence="2 3">
    <name type="scientific">Cyprinid herpesvirus 3</name>
    <name type="common">CyHV-3</name>
    <dbReference type="NCBI Taxonomy" id="180230"/>
    <lineage>
        <taxon>Viruses</taxon>
        <taxon>Duplodnaviria</taxon>
        <taxon>Heunggongvirae</taxon>
        <taxon>Peploviricota</taxon>
        <taxon>Herviviricetes</taxon>
        <taxon>Herpesvirales</taxon>
        <taxon>Alloherpesviridae</taxon>
        <taxon>Cyvirus</taxon>
        <taxon>Cyvirus cyprinidallo3</taxon>
    </lineage>
</organism>
<protein>
    <submittedName>
        <fullName evidence="2">Uncharacterized protein</fullName>
    </submittedName>
</protein>
<evidence type="ECO:0000256" key="1">
    <source>
        <dbReference type="SAM" id="MobiDB-lite"/>
    </source>
</evidence>
<feature type="region of interest" description="Disordered" evidence="1">
    <location>
        <begin position="1505"/>
        <end position="1528"/>
    </location>
</feature>
<accession>A4FTK2</accession>
<reference evidence="2 3" key="1">
    <citation type="journal article" date="2007" name="J. Virol.">
        <title>Genome sequences of three koi herpesvirus isolates representing the expanding distribution of an emerging disease threatening koi and common carp worldwide.</title>
        <authorList>
            <person name="Aoki T."/>
            <person name="Hirono I."/>
            <person name="Kurokawa K."/>
            <person name="Fukuda H."/>
            <person name="Nahary R."/>
            <person name="Eldar A."/>
            <person name="Davison A.J."/>
            <person name="Waltzek T.B."/>
            <person name="Bercovier H."/>
            <person name="Hedrick R.P."/>
        </authorList>
    </citation>
    <scope>NUCLEOTIDE SEQUENCE [LARGE SCALE GENOMIC DNA]</scope>
    <source>
        <strain evidence="2">TUMST1</strain>
    </source>
</reference>
<sequence length="1622" mass="180514">MATNPRRFVLTSETFEEPMVPFAVPVETCHLTTPSNPRTLSFANCPSHVRDVLYMFCYLSHKFNGKIYMVYNEPFLALDQSALLNPHQRALVSTSVTFVFLMDRKKLCEAQDVSDLEGGGGGGSDAPMPFWMSGGDSNAAGGPEASNGAYSLAHYEDSMGPFGSNGSTAGASPTNDVFFLPSQAHKRLTDAVLDLLAVKLGVASFAHIMAGEIKPAIRKRIDFFRWKVDGVQKNDVKNMGGIMFQVGIGANSNGGGFGGGGSQSRISLPGFTRNSLNDLIDALEEFISQKTRSLDKGRVKVSLSKRTVCDANTALWLKLKPFLAMHVWNSPVFRKYLRETAQRFAMTLDLPVPSKLTRTELESLPDFAPMLDKGTLRFMREVSSSNQLRKVTVLRPVDVLAFEYEPHELLRSGMLDGPLQDVPHIDLSNFDIQVAMKQRYGLDVVETQIDPSFETYAGFITNYAVMESINKAAASASHIYNSSSPEYMATMWPHIYFINAVVQTRAVSEGQQTLDPMRLRNAVPMLDSVWSLGLTKASTIMNKLFTLYKKSASAKKDNYTEAMAFGESTIDSLARWRCQDSAVAAYSSMIVKLFGSHVFVQRLLQAELTLKLIAAATAPRWRTARCMLVNYTPTAHGKSLCNHILALMFQNVDGLIIKKTSFTPASLKYRSEVEMDGAGCTVIFDDATVAGVSCNKTASEEDSNMSAMLKNILDSGMTVSNIAGTTGGGNNGRNNSNCEFRSKTITAVHNVQWIWNVNTISTFSTAVKDRSLMVTQQQQAHDLKRVPHNPSTVISQTEVYGDKLDERVIMEAGLHTLAEKWLTRLHVHLTLLSVFGPHLAAPAAVERGFLHGLLSHHLKHIFHISDDHRKDANRHIDKVTDVYALTAHAMGAFHVLDTVIMPYVPLRLPSKNERLSDYLRSMRARANKVYSYRTREDTMLDTVCGSILYTGPALFDAFSQVMVPGQGMHLSAMSAIIRYIKSNKLSQWTVGADRASVTLPFGVLRSYYMFDENCSQLYELKACVLGSVGRLAEHLVESVSVHRSEAGTGGGGSNSGGIESVTIDFKTSALYSLAAYLFAADHEEFENWYEEQASALEALDDSDDDSDGSDSESAAAAKRKGAKGRVREVDASSAPYFHIMFAQLRQALGYGVRVQLQDRTDEHKFIFRSPCKFWWFKHAQEAARDALRDPLSCKVDRHGFLDVRTDLAKEAKFQAPFSVQEINKEANAKVQRDRVLIHWKCLTTDVLSQLDLCGEEPLFEDNYYGVPDNDCNVRAVEKLMGEKPRMLGKRFRPTGGEILMWESKKLAILAAFMDPTVRPAKVFSDTFLVESGFAHYCAPKTFCYTANEQKKLVALGEDEPVRHRSHVVFQQDPSRQSMDTFSRVTEGFYELRQDWEYVKMAELFRTATGRTDVSPEHMKEWHSIHWPTGVCEVPSSYTDYCKEMKTENAYLDDELALAHFPEDHPVFTRMRDYYDGYSSKVENWIAGETPDWAVVNEAVRRHYNHGSARTNGGGSLSGTPSSAAAPQPGIFTFVDDEEELSNLNGSQELDCFEGLCEGTEPERATRATFIQPMAPPPPHQPQTKKRHGDRDTDADETAGDKRSRHSESFTDSFLGDGDDFSL</sequence>
<evidence type="ECO:0000313" key="2">
    <source>
        <dbReference type="EMBL" id="BAF48921.1"/>
    </source>
</evidence>
<feature type="compositionally biased region" description="Acidic residues" evidence="1">
    <location>
        <begin position="1099"/>
        <end position="1110"/>
    </location>
</feature>
<dbReference type="Proteomes" id="UP000169752">
    <property type="component" value="Segment"/>
</dbReference>
<name>A4FTK2_CYHV3</name>
<proteinExistence type="predicted"/>
<dbReference type="EMBL" id="AP008984">
    <property type="protein sequence ID" value="BAF48921.1"/>
    <property type="molecule type" value="Genomic_DNA"/>
</dbReference>